<sequence length="333" mass="35584">MRAEQVAIFAVTLLGILPLVESLSSIYTSLHGAGCTNPHGFDNCISGLHKDYEICMSGPGDLAQKAGCQSTLTCSYHNCWTSNCRNELNGCAYQYYAFQAANQCGVSNIEGFPAPAGAPGGCSCPIGQVLEDQNYYFGKMEDCYNLADKQATINCLCCAYSGSVSAYYGLCPGYDVGDADLIDVTSAIVFNLDINFQGWQCPDDYHRCHTVYGMVNPPTGKYLNVNSHLPSGTLSPTIVPTTKSATKHMTSKSTKATSTHKTVKSTKATTTHNSAKTTKAGTTHSIAKTTKTATTHHSAQNSKARTTHSMAKTMKTTTTRHSAKPKTTKACAS</sequence>
<evidence type="ECO:0000313" key="4">
    <source>
        <dbReference type="Proteomes" id="UP000094385"/>
    </source>
</evidence>
<gene>
    <name evidence="3" type="ORF">LIPSTDRAFT_110627</name>
</gene>
<dbReference type="OrthoDB" id="3538998at2759"/>
<evidence type="ECO:0000313" key="3">
    <source>
        <dbReference type="EMBL" id="ODQ73406.1"/>
    </source>
</evidence>
<keyword evidence="4" id="KW-1185">Reference proteome</keyword>
<feature type="compositionally biased region" description="Low complexity" evidence="1">
    <location>
        <begin position="282"/>
        <end position="299"/>
    </location>
</feature>
<organism evidence="3 4">
    <name type="scientific">Lipomyces starkeyi NRRL Y-11557</name>
    <dbReference type="NCBI Taxonomy" id="675824"/>
    <lineage>
        <taxon>Eukaryota</taxon>
        <taxon>Fungi</taxon>
        <taxon>Dikarya</taxon>
        <taxon>Ascomycota</taxon>
        <taxon>Saccharomycotina</taxon>
        <taxon>Lipomycetes</taxon>
        <taxon>Lipomycetales</taxon>
        <taxon>Lipomycetaceae</taxon>
        <taxon>Lipomyces</taxon>
    </lineage>
</organism>
<feature type="chain" id="PRO_5009134145" description="Secreted protein" evidence="2">
    <location>
        <begin position="23"/>
        <end position="333"/>
    </location>
</feature>
<feature type="signal peptide" evidence="2">
    <location>
        <begin position="1"/>
        <end position="22"/>
    </location>
</feature>
<dbReference type="EMBL" id="KV454293">
    <property type="protein sequence ID" value="ODQ73406.1"/>
    <property type="molecule type" value="Genomic_DNA"/>
</dbReference>
<evidence type="ECO:0008006" key="5">
    <source>
        <dbReference type="Google" id="ProtNLM"/>
    </source>
</evidence>
<evidence type="ECO:0000256" key="2">
    <source>
        <dbReference type="SAM" id="SignalP"/>
    </source>
</evidence>
<feature type="compositionally biased region" description="Low complexity" evidence="1">
    <location>
        <begin position="251"/>
        <end position="272"/>
    </location>
</feature>
<reference evidence="3 4" key="1">
    <citation type="journal article" date="2016" name="Proc. Natl. Acad. Sci. U.S.A.">
        <title>Comparative genomics of biotechnologically important yeasts.</title>
        <authorList>
            <person name="Riley R."/>
            <person name="Haridas S."/>
            <person name="Wolfe K.H."/>
            <person name="Lopes M.R."/>
            <person name="Hittinger C.T."/>
            <person name="Goeker M."/>
            <person name="Salamov A.A."/>
            <person name="Wisecaver J.H."/>
            <person name="Long T.M."/>
            <person name="Calvey C.H."/>
            <person name="Aerts A.L."/>
            <person name="Barry K.W."/>
            <person name="Choi C."/>
            <person name="Clum A."/>
            <person name="Coughlan A.Y."/>
            <person name="Deshpande S."/>
            <person name="Douglass A.P."/>
            <person name="Hanson S.J."/>
            <person name="Klenk H.-P."/>
            <person name="LaButti K.M."/>
            <person name="Lapidus A."/>
            <person name="Lindquist E.A."/>
            <person name="Lipzen A.M."/>
            <person name="Meier-Kolthoff J.P."/>
            <person name="Ohm R.A."/>
            <person name="Otillar R.P."/>
            <person name="Pangilinan J.L."/>
            <person name="Peng Y."/>
            <person name="Rokas A."/>
            <person name="Rosa C.A."/>
            <person name="Scheuner C."/>
            <person name="Sibirny A.A."/>
            <person name="Slot J.C."/>
            <person name="Stielow J.B."/>
            <person name="Sun H."/>
            <person name="Kurtzman C.P."/>
            <person name="Blackwell M."/>
            <person name="Grigoriev I.V."/>
            <person name="Jeffries T.W."/>
        </authorList>
    </citation>
    <scope>NUCLEOTIDE SEQUENCE [LARGE SCALE GENOMIC DNA]</scope>
    <source>
        <strain evidence="3 4">NRRL Y-11557</strain>
    </source>
</reference>
<proteinExistence type="predicted"/>
<dbReference type="AlphaFoldDB" id="A0A1E3Q6W5"/>
<protein>
    <recommendedName>
        <fullName evidence="5">Secreted protein</fullName>
    </recommendedName>
</protein>
<dbReference type="Proteomes" id="UP000094385">
    <property type="component" value="Unassembled WGS sequence"/>
</dbReference>
<name>A0A1E3Q6W5_LIPST</name>
<feature type="region of interest" description="Disordered" evidence="1">
    <location>
        <begin position="243"/>
        <end position="333"/>
    </location>
</feature>
<evidence type="ECO:0000256" key="1">
    <source>
        <dbReference type="SAM" id="MobiDB-lite"/>
    </source>
</evidence>
<keyword evidence="2" id="KW-0732">Signal</keyword>
<feature type="compositionally biased region" description="Polar residues" evidence="1">
    <location>
        <begin position="300"/>
        <end position="320"/>
    </location>
</feature>
<accession>A0A1E3Q6W5</accession>